<dbReference type="PANTHER" id="PTHR33835:SF2">
    <property type="entry name" value="LYSINE-TRNA LIGASE"/>
    <property type="match status" value="1"/>
</dbReference>
<proteinExistence type="predicted"/>
<gene>
    <name evidence="1" type="ORF">CYMTET_24305</name>
</gene>
<dbReference type="AlphaFoldDB" id="A0AAE0FWL9"/>
<name>A0AAE0FWL9_9CHLO</name>
<keyword evidence="2" id="KW-1185">Reference proteome</keyword>
<comment type="caution">
    <text evidence="1">The sequence shown here is derived from an EMBL/GenBank/DDBJ whole genome shotgun (WGS) entry which is preliminary data.</text>
</comment>
<organism evidence="1 2">
    <name type="scientific">Cymbomonas tetramitiformis</name>
    <dbReference type="NCBI Taxonomy" id="36881"/>
    <lineage>
        <taxon>Eukaryota</taxon>
        <taxon>Viridiplantae</taxon>
        <taxon>Chlorophyta</taxon>
        <taxon>Pyramimonadophyceae</taxon>
        <taxon>Pyramimonadales</taxon>
        <taxon>Pyramimonadaceae</taxon>
        <taxon>Cymbomonas</taxon>
    </lineage>
</organism>
<evidence type="ECO:0000313" key="2">
    <source>
        <dbReference type="Proteomes" id="UP001190700"/>
    </source>
</evidence>
<evidence type="ECO:0000313" key="1">
    <source>
        <dbReference type="EMBL" id="KAK3267118.1"/>
    </source>
</evidence>
<dbReference type="InterPro" id="IPR025638">
    <property type="entry name" value="DUF4336"/>
</dbReference>
<accession>A0AAE0FWL9</accession>
<dbReference type="PANTHER" id="PTHR33835">
    <property type="entry name" value="YALI0C07656P"/>
    <property type="match status" value="1"/>
</dbReference>
<reference evidence="1 2" key="1">
    <citation type="journal article" date="2015" name="Genome Biol. Evol.">
        <title>Comparative Genomics of a Bacterivorous Green Alga Reveals Evolutionary Causalities and Consequences of Phago-Mixotrophic Mode of Nutrition.</title>
        <authorList>
            <person name="Burns J.A."/>
            <person name="Paasch A."/>
            <person name="Narechania A."/>
            <person name="Kim E."/>
        </authorList>
    </citation>
    <scope>NUCLEOTIDE SEQUENCE [LARGE SCALE GENOMIC DNA]</scope>
    <source>
        <strain evidence="1 2">PLY_AMNH</strain>
    </source>
</reference>
<dbReference type="EMBL" id="LGRX02012610">
    <property type="protein sequence ID" value="KAK3267118.1"/>
    <property type="molecule type" value="Genomic_DNA"/>
</dbReference>
<sequence length="401" mass="44974">MLHSHIIQAATPSILTQWRLQKCSSLLQHQSSKHGDNLIGRRFQRRVRRPTQVCRASQPLMRDNISDGQEWGTWLFPFSAPLSPAPKRKTLRTEVIPSQVWTFDQLIGAVSVNVNIRMTVIALSSGVLWAYAPIAPTEECVRLVKELEAIHGNLAYIVLPTYAVEHKQYLGAFSRSFPDAEVWVAPYQWSFPLNLPISWLGLFPREARVLPEDGGALPWAGELQHATLGPIELGLGPFVEVAFFHAPSGTLLLTDSLVGISAEAPDICMDSPEGLLYHARRDASEPIEDTPSFRSKGWAKTVLFALFVAPRQVELVSPAAAIRDWAQSPAFPAPDSFFPFRWSTDDWEESFAAVRQTFFVPPLLRVFIFNRGPDQVLGWVSELKQWNFTRVIPAHFDAIDA</sequence>
<feature type="non-terminal residue" evidence="1">
    <location>
        <position position="401"/>
    </location>
</feature>
<protein>
    <submittedName>
        <fullName evidence="1">Uncharacterized protein</fullName>
    </submittedName>
</protein>
<dbReference type="Proteomes" id="UP001190700">
    <property type="component" value="Unassembled WGS sequence"/>
</dbReference>
<dbReference type="Pfam" id="PF14234">
    <property type="entry name" value="DUF4336"/>
    <property type="match status" value="1"/>
</dbReference>